<dbReference type="eggNOG" id="COG1846">
    <property type="taxonomic scope" value="Bacteria"/>
</dbReference>
<proteinExistence type="predicted"/>
<dbReference type="PRINTS" id="PR00598">
    <property type="entry name" value="HTHMARR"/>
</dbReference>
<evidence type="ECO:0000259" key="4">
    <source>
        <dbReference type="PROSITE" id="PS50995"/>
    </source>
</evidence>
<accession>A9KMG8</accession>
<dbReference type="SMART" id="SM00347">
    <property type="entry name" value="HTH_MARR"/>
    <property type="match status" value="1"/>
</dbReference>
<organism evidence="5 6">
    <name type="scientific">Lachnoclostridium phytofermentans (strain ATCC 700394 / DSM 18823 / ISDg)</name>
    <name type="common">Clostridium phytofermentans</name>
    <dbReference type="NCBI Taxonomy" id="357809"/>
    <lineage>
        <taxon>Bacteria</taxon>
        <taxon>Bacillati</taxon>
        <taxon>Bacillota</taxon>
        <taxon>Clostridia</taxon>
        <taxon>Lachnospirales</taxon>
        <taxon>Lachnospiraceae</taxon>
    </lineage>
</organism>
<dbReference type="PANTHER" id="PTHR42756:SF1">
    <property type="entry name" value="TRANSCRIPTIONAL REPRESSOR OF EMRAB OPERON"/>
    <property type="match status" value="1"/>
</dbReference>
<dbReference type="KEGG" id="cpy:Cphy_2561"/>
<keyword evidence="1" id="KW-0805">Transcription regulation</keyword>
<evidence type="ECO:0000256" key="3">
    <source>
        <dbReference type="ARBA" id="ARBA00023163"/>
    </source>
</evidence>
<evidence type="ECO:0000313" key="6">
    <source>
        <dbReference type="Proteomes" id="UP000000370"/>
    </source>
</evidence>
<protein>
    <submittedName>
        <fullName evidence="5">Transcriptional regulator, MarR family</fullName>
    </submittedName>
</protein>
<dbReference type="Gene3D" id="1.10.10.10">
    <property type="entry name" value="Winged helix-like DNA-binding domain superfamily/Winged helix DNA-binding domain"/>
    <property type="match status" value="1"/>
</dbReference>
<dbReference type="RefSeq" id="WP_012200575.1">
    <property type="nucleotide sequence ID" value="NC_010001.1"/>
</dbReference>
<dbReference type="EMBL" id="CP000885">
    <property type="protein sequence ID" value="ABX42922.1"/>
    <property type="molecule type" value="Genomic_DNA"/>
</dbReference>
<dbReference type="Pfam" id="PF01047">
    <property type="entry name" value="MarR"/>
    <property type="match status" value="1"/>
</dbReference>
<dbReference type="Proteomes" id="UP000000370">
    <property type="component" value="Chromosome"/>
</dbReference>
<dbReference type="InterPro" id="IPR023187">
    <property type="entry name" value="Tscrpt_reg_MarR-type_CS"/>
</dbReference>
<evidence type="ECO:0000313" key="5">
    <source>
        <dbReference type="EMBL" id="ABX42922.1"/>
    </source>
</evidence>
<keyword evidence="6" id="KW-1185">Reference proteome</keyword>
<dbReference type="InterPro" id="IPR036388">
    <property type="entry name" value="WH-like_DNA-bd_sf"/>
</dbReference>
<dbReference type="PANTHER" id="PTHR42756">
    <property type="entry name" value="TRANSCRIPTIONAL REGULATOR, MARR"/>
    <property type="match status" value="1"/>
</dbReference>
<dbReference type="PROSITE" id="PS01117">
    <property type="entry name" value="HTH_MARR_1"/>
    <property type="match status" value="1"/>
</dbReference>
<sequence length="150" mass="17121">MRAIRKTDGGFLISQIKQVGSRIFEKLLADANVDAFNGAQGRILYVLWQTENIPIVELARKTGLAKTTLTSMLDRMENAGLVTRVFDKSDRRQIRITLTENARALSDEYEKVSMKMNGIYYAGFTDEEIIAFEKTLLRVLDNLNEKERTI</sequence>
<name>A9KMG8_LACP7</name>
<gene>
    <name evidence="5" type="ordered locus">Cphy_2561</name>
</gene>
<dbReference type="GO" id="GO:0003677">
    <property type="term" value="F:DNA binding"/>
    <property type="evidence" value="ECO:0007669"/>
    <property type="project" value="UniProtKB-KW"/>
</dbReference>
<dbReference type="CDD" id="cd00090">
    <property type="entry name" value="HTH_ARSR"/>
    <property type="match status" value="1"/>
</dbReference>
<dbReference type="InterPro" id="IPR011991">
    <property type="entry name" value="ArsR-like_HTH"/>
</dbReference>
<dbReference type="SUPFAM" id="SSF46785">
    <property type="entry name" value="Winged helix' DNA-binding domain"/>
    <property type="match status" value="1"/>
</dbReference>
<dbReference type="HOGENOM" id="CLU_083287_18_3_9"/>
<keyword evidence="3" id="KW-0804">Transcription</keyword>
<feature type="domain" description="HTH marR-type" evidence="4">
    <location>
        <begin position="1"/>
        <end position="141"/>
    </location>
</feature>
<keyword evidence="2" id="KW-0238">DNA-binding</keyword>
<evidence type="ECO:0000256" key="2">
    <source>
        <dbReference type="ARBA" id="ARBA00023125"/>
    </source>
</evidence>
<dbReference type="InterPro" id="IPR000835">
    <property type="entry name" value="HTH_MarR-typ"/>
</dbReference>
<dbReference type="STRING" id="357809.Cphy_2561"/>
<dbReference type="AlphaFoldDB" id="A9KMG8"/>
<evidence type="ECO:0000256" key="1">
    <source>
        <dbReference type="ARBA" id="ARBA00023015"/>
    </source>
</evidence>
<reference evidence="6" key="1">
    <citation type="submission" date="2007-11" db="EMBL/GenBank/DDBJ databases">
        <title>Complete genome sequence of Clostridium phytofermentans ISDg.</title>
        <authorList>
            <person name="Leschine S.B."/>
            <person name="Warnick T.A."/>
            <person name="Blanchard J.L."/>
            <person name="Schnell D.J."/>
            <person name="Petit E.L."/>
            <person name="LaTouf W.G."/>
            <person name="Copeland A."/>
            <person name="Lucas S."/>
            <person name="Lapidus A."/>
            <person name="Barry K."/>
            <person name="Glavina del Rio T."/>
            <person name="Dalin E."/>
            <person name="Tice H."/>
            <person name="Pitluck S."/>
            <person name="Kiss H."/>
            <person name="Brettin T."/>
            <person name="Bruce D."/>
            <person name="Detter J.C."/>
            <person name="Han C."/>
            <person name="Kuske C."/>
            <person name="Schmutz J."/>
            <person name="Larimer F."/>
            <person name="Land M."/>
            <person name="Hauser L."/>
            <person name="Kyrpides N."/>
            <person name="Kim E.A."/>
            <person name="Richardson P."/>
        </authorList>
    </citation>
    <scope>NUCLEOTIDE SEQUENCE [LARGE SCALE GENOMIC DNA]</scope>
    <source>
        <strain evidence="6">ATCC 700394 / DSM 18823 / ISDg</strain>
    </source>
</reference>
<dbReference type="PROSITE" id="PS50995">
    <property type="entry name" value="HTH_MARR_2"/>
    <property type="match status" value="1"/>
</dbReference>
<dbReference type="InterPro" id="IPR036390">
    <property type="entry name" value="WH_DNA-bd_sf"/>
</dbReference>
<dbReference type="GO" id="GO:0003700">
    <property type="term" value="F:DNA-binding transcription factor activity"/>
    <property type="evidence" value="ECO:0007669"/>
    <property type="project" value="InterPro"/>
</dbReference>